<dbReference type="InterPro" id="IPR014284">
    <property type="entry name" value="RNA_pol_sigma-70_dom"/>
</dbReference>
<dbReference type="CDD" id="cd06171">
    <property type="entry name" value="Sigma70_r4"/>
    <property type="match status" value="1"/>
</dbReference>
<dbReference type="InterPro" id="IPR039425">
    <property type="entry name" value="RNA_pol_sigma-70-like"/>
</dbReference>
<evidence type="ECO:0000313" key="8">
    <source>
        <dbReference type="Proteomes" id="UP000552644"/>
    </source>
</evidence>
<dbReference type="AlphaFoldDB" id="A0A7W7VLD7"/>
<dbReference type="GO" id="GO:0003677">
    <property type="term" value="F:DNA binding"/>
    <property type="evidence" value="ECO:0007669"/>
    <property type="project" value="InterPro"/>
</dbReference>
<protein>
    <submittedName>
        <fullName evidence="7">RNA polymerase sigma-70 factor (ECF subfamily)</fullName>
    </submittedName>
</protein>
<dbReference type="PANTHER" id="PTHR43133">
    <property type="entry name" value="RNA POLYMERASE ECF-TYPE SIGMA FACTO"/>
    <property type="match status" value="1"/>
</dbReference>
<keyword evidence="8" id="KW-1185">Reference proteome</keyword>
<dbReference type="InterPro" id="IPR013249">
    <property type="entry name" value="RNA_pol_sigma70_r4_t2"/>
</dbReference>
<dbReference type="GO" id="GO:0016987">
    <property type="term" value="F:sigma factor activity"/>
    <property type="evidence" value="ECO:0007669"/>
    <property type="project" value="UniProtKB-KW"/>
</dbReference>
<comment type="similarity">
    <text evidence="1">Belongs to the sigma-70 factor family. ECF subfamily.</text>
</comment>
<comment type="caution">
    <text evidence="7">The sequence shown here is derived from an EMBL/GenBank/DDBJ whole genome shotgun (WGS) entry which is preliminary data.</text>
</comment>
<organism evidence="7 8">
    <name type="scientific">Streptosporangium saharense</name>
    <dbReference type="NCBI Taxonomy" id="1706840"/>
    <lineage>
        <taxon>Bacteria</taxon>
        <taxon>Bacillati</taxon>
        <taxon>Actinomycetota</taxon>
        <taxon>Actinomycetes</taxon>
        <taxon>Streptosporangiales</taxon>
        <taxon>Streptosporangiaceae</taxon>
        <taxon>Streptosporangium</taxon>
    </lineage>
</organism>
<dbReference type="SUPFAM" id="SSF88946">
    <property type="entry name" value="Sigma2 domain of RNA polymerase sigma factors"/>
    <property type="match status" value="1"/>
</dbReference>
<dbReference type="InterPro" id="IPR013325">
    <property type="entry name" value="RNA_pol_sigma_r2"/>
</dbReference>
<evidence type="ECO:0000256" key="3">
    <source>
        <dbReference type="ARBA" id="ARBA00023082"/>
    </source>
</evidence>
<feature type="domain" description="RNA polymerase sigma-70 region 2" evidence="5">
    <location>
        <begin position="21"/>
        <end position="84"/>
    </location>
</feature>
<evidence type="ECO:0000256" key="1">
    <source>
        <dbReference type="ARBA" id="ARBA00010641"/>
    </source>
</evidence>
<dbReference type="Pfam" id="PF04542">
    <property type="entry name" value="Sigma70_r2"/>
    <property type="match status" value="1"/>
</dbReference>
<dbReference type="NCBIfam" id="TIGR02937">
    <property type="entry name" value="sigma70-ECF"/>
    <property type="match status" value="1"/>
</dbReference>
<dbReference type="InterPro" id="IPR007627">
    <property type="entry name" value="RNA_pol_sigma70_r2"/>
</dbReference>
<dbReference type="InterPro" id="IPR013324">
    <property type="entry name" value="RNA_pol_sigma_r3/r4-like"/>
</dbReference>
<name>A0A7W7VLD7_9ACTN</name>
<dbReference type="Gene3D" id="1.10.10.10">
    <property type="entry name" value="Winged helix-like DNA-binding domain superfamily/Winged helix DNA-binding domain"/>
    <property type="match status" value="1"/>
</dbReference>
<evidence type="ECO:0000256" key="4">
    <source>
        <dbReference type="ARBA" id="ARBA00023163"/>
    </source>
</evidence>
<dbReference type="GO" id="GO:0006352">
    <property type="term" value="P:DNA-templated transcription initiation"/>
    <property type="evidence" value="ECO:0007669"/>
    <property type="project" value="InterPro"/>
</dbReference>
<dbReference type="Pfam" id="PF08281">
    <property type="entry name" value="Sigma70_r4_2"/>
    <property type="match status" value="1"/>
</dbReference>
<gene>
    <name evidence="7" type="ORF">FHS44_001560</name>
</gene>
<evidence type="ECO:0000313" key="7">
    <source>
        <dbReference type="EMBL" id="MBB4914488.1"/>
    </source>
</evidence>
<dbReference type="PANTHER" id="PTHR43133:SF62">
    <property type="entry name" value="RNA POLYMERASE SIGMA FACTOR SIGZ"/>
    <property type="match status" value="1"/>
</dbReference>
<reference evidence="7 8" key="1">
    <citation type="submission" date="2020-08" db="EMBL/GenBank/DDBJ databases">
        <title>Genomic Encyclopedia of Type Strains, Phase III (KMG-III): the genomes of soil and plant-associated and newly described type strains.</title>
        <authorList>
            <person name="Whitman W."/>
        </authorList>
    </citation>
    <scope>NUCLEOTIDE SEQUENCE [LARGE SCALE GENOMIC DNA]</scope>
    <source>
        <strain evidence="7 8">CECT 8840</strain>
    </source>
</reference>
<dbReference type="Gene3D" id="1.10.1740.10">
    <property type="match status" value="1"/>
</dbReference>
<dbReference type="RefSeq" id="WP_184713135.1">
    <property type="nucleotide sequence ID" value="NZ_JACHJP010000001.1"/>
</dbReference>
<evidence type="ECO:0000256" key="2">
    <source>
        <dbReference type="ARBA" id="ARBA00023015"/>
    </source>
</evidence>
<keyword evidence="3" id="KW-0731">Sigma factor</keyword>
<keyword evidence="2" id="KW-0805">Transcription regulation</keyword>
<sequence length="174" mass="19458">MTDTLNVRLAEGDDAALAECFHTHGSLVRSYLRRFVAFQDVEDLQQVVFTEVWRSRHRFDPDRSLPAWLLGIAHNRAVDHLRVRTLRTVPLDAVADPPGQDGRTQGAGLAERDQVMRALAELPAPQRQAIELAYYGELTQREIAERLSVPLGTVKARMARGLRRLSALLTPVAA</sequence>
<evidence type="ECO:0000259" key="6">
    <source>
        <dbReference type="Pfam" id="PF08281"/>
    </source>
</evidence>
<feature type="domain" description="RNA polymerase sigma factor 70 region 4 type 2" evidence="6">
    <location>
        <begin position="113"/>
        <end position="165"/>
    </location>
</feature>
<evidence type="ECO:0000259" key="5">
    <source>
        <dbReference type="Pfam" id="PF04542"/>
    </source>
</evidence>
<dbReference type="Proteomes" id="UP000552644">
    <property type="component" value="Unassembled WGS sequence"/>
</dbReference>
<dbReference type="InterPro" id="IPR036388">
    <property type="entry name" value="WH-like_DNA-bd_sf"/>
</dbReference>
<accession>A0A7W7VLD7</accession>
<dbReference type="EMBL" id="JACHJP010000001">
    <property type="protein sequence ID" value="MBB4914488.1"/>
    <property type="molecule type" value="Genomic_DNA"/>
</dbReference>
<proteinExistence type="inferred from homology"/>
<keyword evidence="4" id="KW-0804">Transcription</keyword>
<dbReference type="SUPFAM" id="SSF88659">
    <property type="entry name" value="Sigma3 and sigma4 domains of RNA polymerase sigma factors"/>
    <property type="match status" value="1"/>
</dbReference>